<proteinExistence type="predicted"/>
<keyword evidence="4" id="KW-0418">Kinase</keyword>
<evidence type="ECO:0000256" key="4">
    <source>
        <dbReference type="ARBA" id="ARBA00022777"/>
    </source>
</evidence>
<dbReference type="Gene3D" id="3.20.200.10">
    <property type="entry name" value="MHCK/EF2 kinase"/>
    <property type="match status" value="1"/>
</dbReference>
<feature type="domain" description="Alpha-type protein kinase" evidence="6">
    <location>
        <begin position="41"/>
        <end position="258"/>
    </location>
</feature>
<dbReference type="InterPro" id="IPR004166">
    <property type="entry name" value="a-kinase_dom"/>
</dbReference>
<reference evidence="7" key="1">
    <citation type="submission" date="2021-01" db="EMBL/GenBank/DDBJ databases">
        <authorList>
            <person name="Corre E."/>
            <person name="Pelletier E."/>
            <person name="Niang G."/>
            <person name="Scheremetjew M."/>
            <person name="Finn R."/>
            <person name="Kale V."/>
            <person name="Holt S."/>
            <person name="Cochrane G."/>
            <person name="Meng A."/>
            <person name="Brown T."/>
            <person name="Cohen L."/>
        </authorList>
    </citation>
    <scope>NUCLEOTIDE SEQUENCE</scope>
    <source>
        <strain evidence="7">RCC3387</strain>
    </source>
</reference>
<keyword evidence="3" id="KW-0547">Nucleotide-binding</keyword>
<evidence type="ECO:0000256" key="3">
    <source>
        <dbReference type="ARBA" id="ARBA00022741"/>
    </source>
</evidence>
<dbReference type="InterPro" id="IPR011009">
    <property type="entry name" value="Kinase-like_dom_sf"/>
</dbReference>
<dbReference type="AlphaFoldDB" id="A0A7S2KLS1"/>
<evidence type="ECO:0000259" key="6">
    <source>
        <dbReference type="PROSITE" id="PS51158"/>
    </source>
</evidence>
<keyword evidence="2" id="KW-0808">Transferase</keyword>
<evidence type="ECO:0000256" key="5">
    <source>
        <dbReference type="ARBA" id="ARBA00022840"/>
    </source>
</evidence>
<evidence type="ECO:0000256" key="1">
    <source>
        <dbReference type="ARBA" id="ARBA00022527"/>
    </source>
</evidence>
<dbReference type="InterPro" id="IPR051852">
    <property type="entry name" value="Alpha-type_PK"/>
</dbReference>
<name>A0A7S2KLS1_9DINO</name>
<dbReference type="GO" id="GO:0005524">
    <property type="term" value="F:ATP binding"/>
    <property type="evidence" value="ECO:0007669"/>
    <property type="project" value="UniProtKB-KW"/>
</dbReference>
<dbReference type="GO" id="GO:0004674">
    <property type="term" value="F:protein serine/threonine kinase activity"/>
    <property type="evidence" value="ECO:0007669"/>
    <property type="project" value="UniProtKB-KW"/>
</dbReference>
<dbReference type="PROSITE" id="PS51158">
    <property type="entry name" value="ALPHA_KINASE"/>
    <property type="match status" value="1"/>
</dbReference>
<protein>
    <recommendedName>
        <fullName evidence="6">Alpha-type protein kinase domain-containing protein</fullName>
    </recommendedName>
</protein>
<evidence type="ECO:0000256" key="2">
    <source>
        <dbReference type="ARBA" id="ARBA00022679"/>
    </source>
</evidence>
<dbReference type="Pfam" id="PF02816">
    <property type="entry name" value="Alpha_kinase"/>
    <property type="match status" value="1"/>
</dbReference>
<dbReference type="EMBL" id="HBGW01049065">
    <property type="protein sequence ID" value="CAD9580700.1"/>
    <property type="molecule type" value="Transcribed_RNA"/>
</dbReference>
<gene>
    <name evidence="7" type="ORF">BRAN1462_LOCUS31227</name>
</gene>
<dbReference type="SUPFAM" id="SSF56112">
    <property type="entry name" value="Protein kinase-like (PK-like)"/>
    <property type="match status" value="1"/>
</dbReference>
<keyword evidence="1" id="KW-0723">Serine/threonine-protein kinase</keyword>
<evidence type="ECO:0000313" key="7">
    <source>
        <dbReference type="EMBL" id="CAD9580700.1"/>
    </source>
</evidence>
<sequence length="275" mass="31384">MLTPRKRVCDMTCEDMRSELKVMRRKVSGDKSDLRSRLREVCNENDRGWLRNVHGQTTGGAYLASGEHRHVYAATYSKGPRKGEPAVYKVFKTPGCQFERQFFDQDIRAVQKAASIIREFNEMYEHYTLGEDAIKRIYLNQPEVWTSVGDETELCLVEPRIEGRFVKFNSNTGWVLDSDNLSEALTHFSYHRTKGAFLLCDIQGGEYPSHFVLTDPVVHSVTREFGATDGGPEAMTSFFARHRCGRFCQPGWARAAPYGMPARYAAVPGTRFFVR</sequence>
<dbReference type="PANTHER" id="PTHR45992">
    <property type="entry name" value="EUKARYOTIC ELONGATION FACTOR 2 KINASE-RELATED"/>
    <property type="match status" value="1"/>
</dbReference>
<dbReference type="SMART" id="SM00811">
    <property type="entry name" value="Alpha_kinase"/>
    <property type="match status" value="1"/>
</dbReference>
<keyword evidence="5" id="KW-0067">ATP-binding</keyword>
<accession>A0A7S2KLS1</accession>
<organism evidence="7">
    <name type="scientific">Zooxanthella nutricula</name>
    <dbReference type="NCBI Taxonomy" id="1333877"/>
    <lineage>
        <taxon>Eukaryota</taxon>
        <taxon>Sar</taxon>
        <taxon>Alveolata</taxon>
        <taxon>Dinophyceae</taxon>
        <taxon>Peridiniales</taxon>
        <taxon>Peridiniales incertae sedis</taxon>
        <taxon>Zooxanthella</taxon>
    </lineage>
</organism>
<dbReference type="PANTHER" id="PTHR45992:SF11">
    <property type="entry name" value="ALPHA-TYPE PROTEIN KINASE DOMAIN-CONTAINING PROTEIN"/>
    <property type="match status" value="1"/>
</dbReference>